<dbReference type="InterPro" id="IPR038078">
    <property type="entry name" value="PhoU-like_sf"/>
</dbReference>
<dbReference type="GO" id="GO:0045936">
    <property type="term" value="P:negative regulation of phosphate metabolic process"/>
    <property type="evidence" value="ECO:0007669"/>
    <property type="project" value="InterPro"/>
</dbReference>
<dbReference type="GO" id="GO:0030643">
    <property type="term" value="P:intracellular phosphate ion homeostasis"/>
    <property type="evidence" value="ECO:0007669"/>
    <property type="project" value="InterPro"/>
</dbReference>
<name>A0A3B0S6T5_9ZZZZ</name>
<evidence type="ECO:0000259" key="1">
    <source>
        <dbReference type="Pfam" id="PF01895"/>
    </source>
</evidence>
<dbReference type="SUPFAM" id="SSF109755">
    <property type="entry name" value="PhoU-like"/>
    <property type="match status" value="1"/>
</dbReference>
<dbReference type="InterPro" id="IPR026022">
    <property type="entry name" value="PhoU_dom"/>
</dbReference>
<dbReference type="AlphaFoldDB" id="A0A3B0S6T5"/>
<accession>A0A3B0S6T5</accession>
<dbReference type="PANTHER" id="PTHR42930">
    <property type="entry name" value="PHOSPHATE-SPECIFIC TRANSPORT SYSTEM ACCESSORY PROTEIN PHOU"/>
    <property type="match status" value="1"/>
</dbReference>
<organism evidence="2">
    <name type="scientific">hydrothermal vent metagenome</name>
    <dbReference type="NCBI Taxonomy" id="652676"/>
    <lineage>
        <taxon>unclassified sequences</taxon>
        <taxon>metagenomes</taxon>
        <taxon>ecological metagenomes</taxon>
    </lineage>
</organism>
<feature type="domain" description="PhoU" evidence="1">
    <location>
        <begin position="161"/>
        <end position="211"/>
    </location>
</feature>
<dbReference type="PANTHER" id="PTHR42930:SF3">
    <property type="entry name" value="PHOSPHATE-SPECIFIC TRANSPORT SYSTEM ACCESSORY PROTEIN PHOU"/>
    <property type="match status" value="1"/>
</dbReference>
<dbReference type="EMBL" id="UOEK01000177">
    <property type="protein sequence ID" value="VAV99989.1"/>
    <property type="molecule type" value="Genomic_DNA"/>
</dbReference>
<dbReference type="Pfam" id="PF01895">
    <property type="entry name" value="PhoU"/>
    <property type="match status" value="2"/>
</dbReference>
<reference evidence="2" key="1">
    <citation type="submission" date="2018-06" db="EMBL/GenBank/DDBJ databases">
        <authorList>
            <person name="Zhirakovskaya E."/>
        </authorList>
    </citation>
    <scope>NUCLEOTIDE SEQUENCE</scope>
</reference>
<proteinExistence type="predicted"/>
<sequence>MNIPTSDDDLRSRFSSLLGEIQSGLETMGSLVLENLDRAGVAMAESRLDLVPEIKNADLAINEMYNRLDTSTFETIARQAPVASDLRFLVSATRMLYEIERSGDLVVNCAKMLEREGGFPDNPLLRARIADIVAAVGSVFGQCVTAIAELPADAGITLDAADDVVDDLVSILYTEIGRQADEIGLTTAVALTRVGRFLERIADHAVNIGEHVTYIVTAKFPNAD</sequence>
<feature type="domain" description="PhoU" evidence="1">
    <location>
        <begin position="26"/>
        <end position="111"/>
    </location>
</feature>
<dbReference type="Gene3D" id="1.20.58.220">
    <property type="entry name" value="Phosphate transport system protein phou homolog 2, domain 2"/>
    <property type="match status" value="1"/>
</dbReference>
<evidence type="ECO:0000313" key="2">
    <source>
        <dbReference type="EMBL" id="VAV99989.1"/>
    </source>
</evidence>
<dbReference type="InterPro" id="IPR028366">
    <property type="entry name" value="PhoU"/>
</dbReference>
<gene>
    <name evidence="2" type="ORF">MNBD_ACTINO02-2073</name>
</gene>
<protein>
    <submittedName>
        <fullName evidence="2">Phosphate transport system regulatory protein PhoU</fullName>
    </submittedName>
</protein>